<gene>
    <name evidence="3" type="ORF">A8F95_02815</name>
</gene>
<comment type="caution">
    <text evidence="3">The sequence shown here is derived from an EMBL/GenBank/DDBJ whole genome shotgun (WGS) entry which is preliminary data.</text>
</comment>
<dbReference type="Proteomes" id="UP000092578">
    <property type="component" value="Unassembled WGS sequence"/>
</dbReference>
<dbReference type="NCBIfam" id="TIGR02829">
    <property type="entry name" value="spore_III_AE"/>
    <property type="match status" value="1"/>
</dbReference>
<protein>
    <submittedName>
        <fullName evidence="3">Stage III sporulation protein AE</fullName>
    </submittedName>
</protein>
<dbReference type="InterPro" id="IPR014194">
    <property type="entry name" value="Spore_III_AE"/>
</dbReference>
<accession>A0A1B9B973</accession>
<keyword evidence="1" id="KW-1133">Transmembrane helix</keyword>
<feature type="transmembrane region" description="Helical" evidence="1">
    <location>
        <begin position="372"/>
        <end position="394"/>
    </location>
</feature>
<feature type="transmembrane region" description="Helical" evidence="1">
    <location>
        <begin position="318"/>
        <end position="344"/>
    </location>
</feature>
<sequence>MEEGGETMRLCQKIALLFLVLFLPAAASVQAEQEEKESPDIGAVAEEQLGQLGMNDLSVYWDQLLKTYGQYLPETERQPLTDLFKEGQAFSFSTWAKGLLSFVFHELYANGKLLGTLILLTVFSVFLQILQNAFEQGTVGKTAYSVVLIVLLILALNSFRLAMEYATEAVDQMIQFLLALMPILLALLASTGGAISATVFHPFLLFLMNISGLVIQKVVLPLLFFSTLLSVVSLFSTHYKATKLADLLRHWSVGLLSAFMAIYLAIVSIQGSAAAVADGLAIRTAKFFAGNFIPVVGKMFTEAADTVMSASLLLKNTIGIAGAGILLLIVAFPALKIFALVLVYKIAGAILQPLGDETITECLEIIGKNMTYVFAALVIVSFMFLLSIVILVAASNVTMMIR</sequence>
<keyword evidence="2" id="KW-0732">Signal</keyword>
<feature type="chain" id="PRO_5039398603" evidence="2">
    <location>
        <begin position="32"/>
        <end position="402"/>
    </location>
</feature>
<feature type="transmembrane region" description="Helical" evidence="1">
    <location>
        <begin position="113"/>
        <end position="130"/>
    </location>
</feature>
<feature type="transmembrane region" description="Helical" evidence="1">
    <location>
        <begin position="174"/>
        <end position="207"/>
    </location>
</feature>
<dbReference type="AlphaFoldDB" id="A0A1B9B973"/>
<keyword evidence="4" id="KW-1185">Reference proteome</keyword>
<name>A0A1B9B973_9BACI</name>
<keyword evidence="1" id="KW-0812">Transmembrane</keyword>
<organism evidence="3 4">
    <name type="scientific">Pseudobacillus wudalianchiensis</name>
    <dbReference type="NCBI Taxonomy" id="1743143"/>
    <lineage>
        <taxon>Bacteria</taxon>
        <taxon>Bacillati</taxon>
        <taxon>Bacillota</taxon>
        <taxon>Bacilli</taxon>
        <taxon>Bacillales</taxon>
        <taxon>Bacillaceae</taxon>
        <taxon>Pseudobacillus</taxon>
    </lineage>
</organism>
<reference evidence="4" key="1">
    <citation type="submission" date="2016-05" db="EMBL/GenBank/DDBJ databases">
        <authorList>
            <person name="Liu B."/>
            <person name="Wang J."/>
            <person name="Zhu Y."/>
            <person name="Liu G."/>
            <person name="Chen Q."/>
            <person name="Chen Z."/>
            <person name="Lan J."/>
            <person name="Che J."/>
            <person name="Ge C."/>
            <person name="Shi H."/>
            <person name="Pan Z."/>
            <person name="Liu X."/>
        </authorList>
    </citation>
    <scope>NUCLEOTIDE SEQUENCE [LARGE SCALE GENOMIC DNA]</scope>
    <source>
        <strain evidence="4">FJAT-27215</strain>
    </source>
</reference>
<keyword evidence="1" id="KW-0472">Membrane</keyword>
<feature type="transmembrane region" description="Helical" evidence="1">
    <location>
        <begin position="251"/>
        <end position="277"/>
    </location>
</feature>
<feature type="signal peptide" evidence="2">
    <location>
        <begin position="1"/>
        <end position="31"/>
    </location>
</feature>
<dbReference type="Pfam" id="PF09546">
    <property type="entry name" value="Spore_III_AE"/>
    <property type="match status" value="1"/>
</dbReference>
<dbReference type="RefSeq" id="WP_065409129.1">
    <property type="nucleotide sequence ID" value="NZ_MAYT01000001.1"/>
</dbReference>
<feature type="transmembrane region" description="Helical" evidence="1">
    <location>
        <begin position="142"/>
        <end position="162"/>
    </location>
</feature>
<feature type="transmembrane region" description="Helical" evidence="1">
    <location>
        <begin position="219"/>
        <end position="239"/>
    </location>
</feature>
<evidence type="ECO:0000313" key="3">
    <source>
        <dbReference type="EMBL" id="OCA92639.1"/>
    </source>
</evidence>
<proteinExistence type="predicted"/>
<evidence type="ECO:0000256" key="2">
    <source>
        <dbReference type="SAM" id="SignalP"/>
    </source>
</evidence>
<dbReference type="EMBL" id="MAYT01000001">
    <property type="protein sequence ID" value="OCA92639.1"/>
    <property type="molecule type" value="Genomic_DNA"/>
</dbReference>
<evidence type="ECO:0000256" key="1">
    <source>
        <dbReference type="SAM" id="Phobius"/>
    </source>
</evidence>
<evidence type="ECO:0000313" key="4">
    <source>
        <dbReference type="Proteomes" id="UP000092578"/>
    </source>
</evidence>